<evidence type="ECO:0000313" key="1">
    <source>
        <dbReference type="EMBL" id="WIV17486.1"/>
    </source>
</evidence>
<reference evidence="1 2" key="1">
    <citation type="submission" date="2023-06" db="EMBL/GenBank/DDBJ databases">
        <title>Paenibacillus polygonum sp. nov., an endophytic bacterium, isolated from Polygonum lapathifolium L. in Nanji Wetland National Nature Reserve, South of Poyang Lake, Jiangxi Province, China.</title>
        <authorList>
            <person name="Yu Z."/>
        </authorList>
    </citation>
    <scope>NUCLEOTIDE SEQUENCE [LARGE SCALE GENOMIC DNA]</scope>
    <source>
        <strain evidence="1 2">C31</strain>
    </source>
</reference>
<dbReference type="RefSeq" id="WP_285741951.1">
    <property type="nucleotide sequence ID" value="NZ_CP127162.1"/>
</dbReference>
<proteinExistence type="predicted"/>
<dbReference type="EMBL" id="CP127162">
    <property type="protein sequence ID" value="WIV17486.1"/>
    <property type="molecule type" value="Genomic_DNA"/>
</dbReference>
<name>A0ABY8X238_9BACL</name>
<organism evidence="1 2">
    <name type="scientific">Paenibacillus polygoni</name>
    <dbReference type="NCBI Taxonomy" id="3050112"/>
    <lineage>
        <taxon>Bacteria</taxon>
        <taxon>Bacillati</taxon>
        <taxon>Bacillota</taxon>
        <taxon>Bacilli</taxon>
        <taxon>Bacillales</taxon>
        <taxon>Paenibacillaceae</taxon>
        <taxon>Paenibacillus</taxon>
    </lineage>
</organism>
<keyword evidence="2" id="KW-1185">Reference proteome</keyword>
<accession>A0ABY8X238</accession>
<protein>
    <submittedName>
        <fullName evidence="1">Uncharacterized protein</fullName>
    </submittedName>
</protein>
<dbReference type="Proteomes" id="UP001236415">
    <property type="component" value="Chromosome"/>
</dbReference>
<sequence>MPYSTGLIYNSSGVSGSTQILVTCLNDSPYIPSNIEIQVFKWNVSLTSRTPIGINLIQVQPLMTKTLLYALSDAGYYEVQSDFFSATSTITHVYGIDSAGEIIQRVLQSEMTYIDQFTITS</sequence>
<gene>
    <name evidence="1" type="ORF">QPK24_13735</name>
</gene>
<evidence type="ECO:0000313" key="2">
    <source>
        <dbReference type="Proteomes" id="UP001236415"/>
    </source>
</evidence>